<feature type="region of interest" description="Disordered" evidence="1">
    <location>
        <begin position="140"/>
        <end position="200"/>
    </location>
</feature>
<comment type="caution">
    <text evidence="2">The sequence shown here is derived from an EMBL/GenBank/DDBJ whole genome shotgun (WGS) entry which is preliminary data.</text>
</comment>
<dbReference type="RefSeq" id="XP_041216750.1">
    <property type="nucleotide sequence ID" value="XM_041378021.1"/>
</dbReference>
<evidence type="ECO:0000256" key="1">
    <source>
        <dbReference type="SAM" id="MobiDB-lite"/>
    </source>
</evidence>
<keyword evidence="3" id="KW-1185">Reference proteome</keyword>
<dbReference type="GeneID" id="64672319"/>
<evidence type="ECO:0000313" key="3">
    <source>
        <dbReference type="Proteomes" id="UP001195769"/>
    </source>
</evidence>
<sequence>MLFAPGEVIISGLVGSPSGLISGSMRDDVGTDVPVDLDFAELEGGHTTDAPPPATTVQTRPVGLRTAMGVPRSTFTFEPVAIGCSRSGLIDGEERQRQLMINAQLTKLNTNLGPDIYAFCDRSNPGFTCAPSLLKFTGWGDQPQLQGDYQPEQHTTEQPPPDSHPFNFPNYDDYQHDYHTAPAGPSSEAANYPDQSSLQGLQQHQDDDYPAILGGYQSRHRLHQHLNQDELAAAAITNSIHYPLPSVHPAALAGTSSSIQNPNTFPIQPQ</sequence>
<dbReference type="AlphaFoldDB" id="A0AAD4DP07"/>
<gene>
    <name evidence="2" type="ORF">F5891DRAFT_988612</name>
</gene>
<dbReference type="EMBL" id="JABBWK010000235">
    <property type="protein sequence ID" value="KAG1886909.1"/>
    <property type="molecule type" value="Genomic_DNA"/>
</dbReference>
<organism evidence="2 3">
    <name type="scientific">Suillus fuscotomentosus</name>
    <dbReference type="NCBI Taxonomy" id="1912939"/>
    <lineage>
        <taxon>Eukaryota</taxon>
        <taxon>Fungi</taxon>
        <taxon>Dikarya</taxon>
        <taxon>Basidiomycota</taxon>
        <taxon>Agaricomycotina</taxon>
        <taxon>Agaricomycetes</taxon>
        <taxon>Agaricomycetidae</taxon>
        <taxon>Boletales</taxon>
        <taxon>Suillineae</taxon>
        <taxon>Suillaceae</taxon>
        <taxon>Suillus</taxon>
    </lineage>
</organism>
<name>A0AAD4DP07_9AGAM</name>
<reference evidence="2" key="1">
    <citation type="journal article" date="2020" name="New Phytol.">
        <title>Comparative genomics reveals dynamic genome evolution in host specialist ectomycorrhizal fungi.</title>
        <authorList>
            <person name="Lofgren L.A."/>
            <person name="Nguyen N.H."/>
            <person name="Vilgalys R."/>
            <person name="Ruytinx J."/>
            <person name="Liao H.L."/>
            <person name="Branco S."/>
            <person name="Kuo A."/>
            <person name="LaButti K."/>
            <person name="Lipzen A."/>
            <person name="Andreopoulos W."/>
            <person name="Pangilinan J."/>
            <person name="Riley R."/>
            <person name="Hundley H."/>
            <person name="Na H."/>
            <person name="Barry K."/>
            <person name="Grigoriev I.V."/>
            <person name="Stajich J.E."/>
            <person name="Kennedy P.G."/>
        </authorList>
    </citation>
    <scope>NUCLEOTIDE SEQUENCE</scope>
    <source>
        <strain evidence="2">FC203</strain>
    </source>
</reference>
<accession>A0AAD4DP07</accession>
<evidence type="ECO:0000313" key="2">
    <source>
        <dbReference type="EMBL" id="KAG1886909.1"/>
    </source>
</evidence>
<proteinExistence type="predicted"/>
<dbReference type="Proteomes" id="UP001195769">
    <property type="component" value="Unassembled WGS sequence"/>
</dbReference>
<protein>
    <submittedName>
        <fullName evidence="2">Uncharacterized protein</fullName>
    </submittedName>
</protein>